<dbReference type="RefSeq" id="WP_371843368.1">
    <property type="nucleotide sequence ID" value="NZ_JBGMEL010000007.1"/>
</dbReference>
<sequence length="249" mass="28505">MNFIYILSKIANLLDTSKKKISKGNIEESEENLNQFQGEKYLLENSKKISYYLLTKNSEDERALICIAEAYFQDAYLGGLSYKKTILLKGYIWILKTLSINPKNEDARSLQALFLLYLKGPRQAAHLLDNIQNWRASFARGMIASVNDDPTQVELHLVKASDNCPKNRKAFLVNHTGVTLSMLGQTKKAIFYYRQAITIDPNFAWPYYNLGLDEEKIGNIEAANKYANEALSRMEFEYASDLDNRTKSD</sequence>
<dbReference type="Pfam" id="PF13414">
    <property type="entry name" value="TPR_11"/>
    <property type="match status" value="1"/>
</dbReference>
<evidence type="ECO:0000313" key="4">
    <source>
        <dbReference type="Proteomes" id="UP001569414"/>
    </source>
</evidence>
<gene>
    <name evidence="3" type="ORF">ACCI51_09320</name>
</gene>
<keyword evidence="1" id="KW-0802">TPR repeat</keyword>
<dbReference type="InterPro" id="IPR019734">
    <property type="entry name" value="TPR_rpt"/>
</dbReference>
<reference evidence="3 4" key="1">
    <citation type="submission" date="2024-08" db="EMBL/GenBank/DDBJ databases">
        <authorList>
            <person name="Ishaq N."/>
        </authorList>
    </citation>
    <scope>NUCLEOTIDE SEQUENCE [LARGE SCALE GENOMIC DNA]</scope>
    <source>
        <strain evidence="3 4">JCM 30400</strain>
    </source>
</reference>
<keyword evidence="4" id="KW-1185">Reference proteome</keyword>
<dbReference type="InterPro" id="IPR011990">
    <property type="entry name" value="TPR-like_helical_dom_sf"/>
</dbReference>
<organism evidence="3 4">
    <name type="scientific">Microbulbifer echini</name>
    <dbReference type="NCBI Taxonomy" id="1529067"/>
    <lineage>
        <taxon>Bacteria</taxon>
        <taxon>Pseudomonadati</taxon>
        <taxon>Pseudomonadota</taxon>
        <taxon>Gammaproteobacteria</taxon>
        <taxon>Cellvibrionales</taxon>
        <taxon>Microbulbiferaceae</taxon>
        <taxon>Microbulbifer</taxon>
    </lineage>
</organism>
<comment type="caution">
    <text evidence="3">The sequence shown here is derived from an EMBL/GenBank/DDBJ whole genome shotgun (WGS) entry which is preliminary data.</text>
</comment>
<evidence type="ECO:0000313" key="3">
    <source>
        <dbReference type="EMBL" id="MFA0790746.1"/>
    </source>
</evidence>
<proteinExistence type="predicted"/>
<dbReference type="Gene3D" id="1.25.40.10">
    <property type="entry name" value="Tetratricopeptide repeat domain"/>
    <property type="match status" value="1"/>
</dbReference>
<dbReference type="PROSITE" id="PS50005">
    <property type="entry name" value="TPR"/>
    <property type="match status" value="1"/>
</dbReference>
<accession>A0ABV4NMV6</accession>
<protein>
    <submittedName>
        <fullName evidence="3">Tetratricopeptide repeat protein</fullName>
    </submittedName>
</protein>
<feature type="repeat" description="TPR" evidence="1">
    <location>
        <begin position="170"/>
        <end position="203"/>
    </location>
</feature>
<name>A0ABV4NMV6_9GAMM</name>
<keyword evidence="2" id="KW-0175">Coiled coil</keyword>
<evidence type="ECO:0000256" key="2">
    <source>
        <dbReference type="SAM" id="Coils"/>
    </source>
</evidence>
<dbReference type="SUPFAM" id="SSF48452">
    <property type="entry name" value="TPR-like"/>
    <property type="match status" value="1"/>
</dbReference>
<dbReference type="EMBL" id="JBGMEL010000007">
    <property type="protein sequence ID" value="MFA0790746.1"/>
    <property type="molecule type" value="Genomic_DNA"/>
</dbReference>
<evidence type="ECO:0000256" key="1">
    <source>
        <dbReference type="PROSITE-ProRule" id="PRU00339"/>
    </source>
</evidence>
<dbReference type="SMART" id="SM00028">
    <property type="entry name" value="TPR"/>
    <property type="match status" value="3"/>
</dbReference>
<dbReference type="Proteomes" id="UP001569414">
    <property type="component" value="Unassembled WGS sequence"/>
</dbReference>
<feature type="coiled-coil region" evidence="2">
    <location>
        <begin position="19"/>
        <end position="46"/>
    </location>
</feature>